<evidence type="ECO:0000259" key="2">
    <source>
        <dbReference type="PROSITE" id="PS50801"/>
    </source>
</evidence>
<sequence>MLGEMLPGRQPHGDARAGHRPVAGLSGLCHRQAGRLADARGPGRRAHRPRAADRGGTRLQRPHPRPARGTTVAATTETGSASAGTGAARSRQGFRSARDSPTGPGCRVRSAPDRRAGVVFGASARRSHRLPPRWCIQRGARHSSSSVRPCPRGLVMTTLAIQIDPPKDTRQRVILTGRLDTHTYQDLDAALLPLLGTHITTLVLDLSALEYISSAGIRCIFKARKALATRHGKVLVSNPQPQICKVFDLVKAVPLSDVFASTEELDAYLAAMQRKVIEQSTQSDTPIVPHFEEA</sequence>
<dbReference type="SUPFAM" id="SSF52091">
    <property type="entry name" value="SpoIIaa-like"/>
    <property type="match status" value="1"/>
</dbReference>
<reference evidence="3 4" key="1">
    <citation type="journal article" date="2005" name="Nucleic Acids Res.">
        <title>The genome sequence of Xanthomonas oryzae pathovar oryzae KACC10331, the bacterial blight pathogen of rice.</title>
        <authorList>
            <person name="Lee B.M."/>
            <person name="Park Y.J."/>
            <person name="Park D.S."/>
            <person name="Kang H.W."/>
            <person name="Kim J.G."/>
            <person name="Song E.S."/>
            <person name="Park I.C."/>
            <person name="Yoon U.H."/>
            <person name="Hahn J.H."/>
            <person name="Koo B.S."/>
            <person name="Lee G.B."/>
            <person name="Kim H."/>
            <person name="Park H.S."/>
            <person name="Yoon K.O."/>
            <person name="Kim J.H."/>
            <person name="Jung C.H."/>
            <person name="Koh N.H."/>
            <person name="Seo J.S."/>
            <person name="Go S.J."/>
        </authorList>
    </citation>
    <scope>NUCLEOTIDE SEQUENCE [LARGE SCALE GENOMIC DNA]</scope>
    <source>
        <strain evidence="4">KACC10331 / KXO85</strain>
    </source>
</reference>
<dbReference type="Pfam" id="PF01740">
    <property type="entry name" value="STAS"/>
    <property type="match status" value="1"/>
</dbReference>
<dbReference type="InterPro" id="IPR036513">
    <property type="entry name" value="STAS_dom_sf"/>
</dbReference>
<dbReference type="EMBL" id="AE013598">
    <property type="protein sequence ID" value="AAW77518.1"/>
    <property type="molecule type" value="Genomic_DNA"/>
</dbReference>
<proteinExistence type="predicted"/>
<dbReference type="PANTHER" id="PTHR33495">
    <property type="entry name" value="ANTI-SIGMA FACTOR ANTAGONIST TM_1081-RELATED-RELATED"/>
    <property type="match status" value="1"/>
</dbReference>
<accession>Q5GUV5</accession>
<evidence type="ECO:0000313" key="3">
    <source>
        <dbReference type="EMBL" id="AAW77518.1"/>
    </source>
</evidence>
<dbReference type="Proteomes" id="UP000006735">
    <property type="component" value="Chromosome"/>
</dbReference>
<feature type="compositionally biased region" description="Low complexity" evidence="1">
    <location>
        <begin position="67"/>
        <end position="91"/>
    </location>
</feature>
<protein>
    <submittedName>
        <fullName evidence="3">Anti-sigma F factor antagonist</fullName>
    </submittedName>
</protein>
<feature type="region of interest" description="Disordered" evidence="1">
    <location>
        <begin position="1"/>
        <end position="22"/>
    </location>
</feature>
<evidence type="ECO:0000256" key="1">
    <source>
        <dbReference type="SAM" id="MobiDB-lite"/>
    </source>
</evidence>
<feature type="region of interest" description="Disordered" evidence="1">
    <location>
        <begin position="35"/>
        <end position="111"/>
    </location>
</feature>
<evidence type="ECO:0000313" key="4">
    <source>
        <dbReference type="Proteomes" id="UP000006735"/>
    </source>
</evidence>
<dbReference type="HOGENOM" id="CLU_946469_0_0_6"/>
<dbReference type="STRING" id="291331.XOO4264"/>
<dbReference type="GO" id="GO:0043856">
    <property type="term" value="F:anti-sigma factor antagonist activity"/>
    <property type="evidence" value="ECO:0007669"/>
    <property type="project" value="TreeGrafter"/>
</dbReference>
<feature type="domain" description="STAS" evidence="2">
    <location>
        <begin position="175"/>
        <end position="269"/>
    </location>
</feature>
<keyword evidence="4" id="KW-1185">Reference proteome</keyword>
<organism evidence="3 4">
    <name type="scientific">Xanthomonas oryzae pv. oryzae (strain KACC10331 / KXO85)</name>
    <dbReference type="NCBI Taxonomy" id="291331"/>
    <lineage>
        <taxon>Bacteria</taxon>
        <taxon>Pseudomonadati</taxon>
        <taxon>Pseudomonadota</taxon>
        <taxon>Gammaproteobacteria</taxon>
        <taxon>Lysobacterales</taxon>
        <taxon>Lysobacteraceae</taxon>
        <taxon>Xanthomonas</taxon>
    </lineage>
</organism>
<dbReference type="PANTHER" id="PTHR33495:SF2">
    <property type="entry name" value="ANTI-SIGMA FACTOR ANTAGONIST TM_1081-RELATED"/>
    <property type="match status" value="1"/>
</dbReference>
<name>Q5GUV5_XANOR</name>
<dbReference type="CDD" id="cd07043">
    <property type="entry name" value="STAS_anti-anti-sigma_factors"/>
    <property type="match status" value="1"/>
</dbReference>
<dbReference type="PROSITE" id="PS50801">
    <property type="entry name" value="STAS"/>
    <property type="match status" value="1"/>
</dbReference>
<dbReference type="Gene3D" id="3.30.750.24">
    <property type="entry name" value="STAS domain"/>
    <property type="match status" value="1"/>
</dbReference>
<gene>
    <name evidence="3" type="primary">spoIIAA</name>
    <name evidence="3" type="ordered locus">XOO4264</name>
</gene>
<dbReference type="KEGG" id="xoo:XOO4264"/>
<dbReference type="AlphaFoldDB" id="Q5GUV5"/>
<dbReference type="InterPro" id="IPR002645">
    <property type="entry name" value="STAS_dom"/>
</dbReference>